<dbReference type="RefSeq" id="XP_004350745.1">
    <property type="nucleotide sequence ID" value="XM_004350694.1"/>
</dbReference>
<feature type="region of interest" description="Disordered" evidence="8">
    <location>
        <begin position="1"/>
        <end position="85"/>
    </location>
</feature>
<dbReference type="EMBL" id="GL883029">
    <property type="protein sequence ID" value="EGG14037.1"/>
    <property type="molecule type" value="Genomic_DNA"/>
</dbReference>
<keyword evidence="3 7" id="KW-0853">WD repeat</keyword>
<feature type="compositionally biased region" description="Low complexity" evidence="8">
    <location>
        <begin position="70"/>
        <end position="81"/>
    </location>
</feature>
<dbReference type="GeneID" id="14866452"/>
<dbReference type="SUPFAM" id="SSF50978">
    <property type="entry name" value="WD40 repeat-like"/>
    <property type="match status" value="1"/>
</dbReference>
<evidence type="ECO:0000313" key="10">
    <source>
        <dbReference type="EMBL" id="EGG14037.1"/>
    </source>
</evidence>
<evidence type="ECO:0000256" key="7">
    <source>
        <dbReference type="PROSITE-ProRule" id="PRU00221"/>
    </source>
</evidence>
<dbReference type="InterPro" id="IPR001680">
    <property type="entry name" value="WD40_rpt"/>
</dbReference>
<comment type="catalytic activity">
    <reaction evidence="1">
        <text>[protein]-peptidylproline (omega=180) = [protein]-peptidylproline (omega=0)</text>
        <dbReference type="Rhea" id="RHEA:16237"/>
        <dbReference type="Rhea" id="RHEA-COMP:10747"/>
        <dbReference type="Rhea" id="RHEA-COMP:10748"/>
        <dbReference type="ChEBI" id="CHEBI:83833"/>
        <dbReference type="ChEBI" id="CHEBI:83834"/>
        <dbReference type="EC" id="5.2.1.8"/>
    </reaction>
</comment>
<dbReference type="PANTHER" id="PTHR45625:SF4">
    <property type="entry name" value="PEPTIDYLPROLYL ISOMERASE DOMAIN AND WD REPEAT-CONTAINING PROTEIN 1"/>
    <property type="match status" value="1"/>
</dbReference>
<feature type="repeat" description="WD" evidence="7">
    <location>
        <begin position="164"/>
        <end position="197"/>
    </location>
</feature>
<dbReference type="OMA" id="GMVEYWR"/>
<keyword evidence="4" id="KW-0677">Repeat</keyword>
<dbReference type="GO" id="GO:0005634">
    <property type="term" value="C:nucleus"/>
    <property type="evidence" value="ECO:0007669"/>
    <property type="project" value="UniProtKB-ARBA"/>
</dbReference>
<dbReference type="SUPFAM" id="SSF50891">
    <property type="entry name" value="Cyclophilin-like"/>
    <property type="match status" value="1"/>
</dbReference>
<dbReference type="Gene3D" id="2.40.100.10">
    <property type="entry name" value="Cyclophilin-like"/>
    <property type="match status" value="1"/>
</dbReference>
<evidence type="ECO:0000256" key="4">
    <source>
        <dbReference type="ARBA" id="ARBA00022737"/>
    </source>
</evidence>
<dbReference type="EC" id="5.2.1.8" evidence="2"/>
<dbReference type="InterPro" id="IPR015943">
    <property type="entry name" value="WD40/YVTN_repeat-like_dom_sf"/>
</dbReference>
<feature type="region of interest" description="Disordered" evidence="8">
    <location>
        <begin position="245"/>
        <end position="266"/>
    </location>
</feature>
<dbReference type="Pfam" id="PF00400">
    <property type="entry name" value="WD40"/>
    <property type="match status" value="1"/>
</dbReference>
<evidence type="ECO:0000256" key="3">
    <source>
        <dbReference type="ARBA" id="ARBA00022574"/>
    </source>
</evidence>
<dbReference type="InterPro" id="IPR044666">
    <property type="entry name" value="Cyclophilin_A-like"/>
</dbReference>
<protein>
    <recommendedName>
        <fullName evidence="2">peptidylprolyl isomerase</fullName>
        <ecNumber evidence="2">5.2.1.8</ecNumber>
    </recommendedName>
</protein>
<dbReference type="AlphaFoldDB" id="F4QE90"/>
<reference evidence="11" key="1">
    <citation type="journal article" date="2011" name="Genome Res.">
        <title>Phylogeny-wide analysis of social amoeba genomes highlights ancient origins for complex intercellular communication.</title>
        <authorList>
            <person name="Heidel A.J."/>
            <person name="Lawal H.M."/>
            <person name="Felder M."/>
            <person name="Schilde C."/>
            <person name="Helps N.R."/>
            <person name="Tunggal B."/>
            <person name="Rivero F."/>
            <person name="John U."/>
            <person name="Schleicher M."/>
            <person name="Eichinger L."/>
            <person name="Platzer M."/>
            <person name="Noegel A.A."/>
            <person name="Schaap P."/>
            <person name="Gloeckner G."/>
        </authorList>
    </citation>
    <scope>NUCLEOTIDE SEQUENCE [LARGE SCALE GENOMIC DNA]</scope>
    <source>
        <strain evidence="11">SH3</strain>
    </source>
</reference>
<accession>F4QE90</accession>
<feature type="domain" description="PPIase cyclophilin-type" evidence="9">
    <location>
        <begin position="558"/>
        <end position="706"/>
    </location>
</feature>
<dbReference type="KEGG" id="dfa:DFA_11800"/>
<evidence type="ECO:0000259" key="9">
    <source>
        <dbReference type="PROSITE" id="PS50072"/>
    </source>
</evidence>
<dbReference type="CDD" id="cd01927">
    <property type="entry name" value="cyclophilin_WD40"/>
    <property type="match status" value="1"/>
</dbReference>
<dbReference type="Proteomes" id="UP000007797">
    <property type="component" value="Unassembled WGS sequence"/>
</dbReference>
<dbReference type="PANTHER" id="PTHR45625">
    <property type="entry name" value="PEPTIDYL-PROLYL CIS-TRANS ISOMERASE-RELATED"/>
    <property type="match status" value="1"/>
</dbReference>
<organism evidence="10 11">
    <name type="scientific">Cavenderia fasciculata</name>
    <name type="common">Slime mold</name>
    <name type="synonym">Dictyostelium fasciculatum</name>
    <dbReference type="NCBI Taxonomy" id="261658"/>
    <lineage>
        <taxon>Eukaryota</taxon>
        <taxon>Amoebozoa</taxon>
        <taxon>Evosea</taxon>
        <taxon>Eumycetozoa</taxon>
        <taxon>Dictyostelia</taxon>
        <taxon>Acytosteliales</taxon>
        <taxon>Cavenderiaceae</taxon>
        <taxon>Cavenderia</taxon>
    </lineage>
</organism>
<dbReference type="GO" id="GO:0003755">
    <property type="term" value="F:peptidyl-prolyl cis-trans isomerase activity"/>
    <property type="evidence" value="ECO:0007669"/>
    <property type="project" value="UniProtKB-KW"/>
</dbReference>
<dbReference type="Pfam" id="PF00160">
    <property type="entry name" value="Pro_isomerase"/>
    <property type="match status" value="1"/>
</dbReference>
<dbReference type="OrthoDB" id="10264753at2759"/>
<evidence type="ECO:0000256" key="6">
    <source>
        <dbReference type="ARBA" id="ARBA00023235"/>
    </source>
</evidence>
<keyword evidence="11" id="KW-1185">Reference proteome</keyword>
<keyword evidence="6" id="KW-0413">Isomerase</keyword>
<gene>
    <name evidence="10" type="primary">ppwd1</name>
    <name evidence="10" type="ORF">DFA_11800</name>
</gene>
<dbReference type="SMART" id="SM00320">
    <property type="entry name" value="WD40"/>
    <property type="match status" value="4"/>
</dbReference>
<dbReference type="Gene3D" id="2.130.10.10">
    <property type="entry name" value="YVTN repeat-like/Quinoprotein amine dehydrogenase"/>
    <property type="match status" value="2"/>
</dbReference>
<dbReference type="InterPro" id="IPR029000">
    <property type="entry name" value="Cyclophilin-like_dom_sf"/>
</dbReference>
<keyword evidence="5" id="KW-0697">Rotamase</keyword>
<sequence length="782" mass="89847">MTSKINHLIKERQQHPTQTRNIDHYTSIIQINRDKEMSNNNNNNNKREVEDQESLENQSSRKKVKEDESSTSTTSTTTTNKKNVKKQSSKVVLTSSFMLGELPFEQLYLDNLPNSQMYEKSYMHKDACSHVLVSKTDYIITADILGYIKFWKKQPQGIEFVKTFRSHQGLISSISVSHDGLWLCSIGLDKNVRIFDVINFDVTFSFKTTYLPLACQWIYSNDSSKQYLAISSRESSDIYIYNPMSEQEEEEQQQESSSTSSSKTLLGGSTPIQTLSFHKKPVHLIKFNTTYQAVISIDIGGGIEYWSCVPPFDGQIQGVEFEYKMDTDLYDLQKSKATPQSLNISANGKYLSIMANDKKIRIFNFTTGKLHRVYDESFDHINELQRSEDPTYYIEPTDFGRRMAVERDIDSSFENFINNLTKLNPPPQNNILFDESNNFLIYSNIVGIKIINMVTNKVVRVLGKIENSTRFLGLALYQGKNSGDATLGTKKRDAENDPTIFCLAYKKQRFYMLSRREPEDTDNPELGRDVFNEKVTKDEMLLSNLHAQRQLPRNAVIHTTLGDIHCQLFPDECPKTVENFTTHSKNGYYDGIIFHRVIKNFMVQTGDPLGDGTGGTSIWNKDFEDEFNRNLRHDRPFTLSMANAGPGTNGSQFFITTVPVTRLDNKHTVFGRVYKGMEVVLDIEKVKTDKNCWFGLHSLKSILISSPLRERQVCRIISLSSQLQTAKGTVLCFNEYETSERWLTSLELTNIRDKEYPDTNTRTILHTLLVNNNNNNYYYYSD</sequence>
<evidence type="ECO:0000313" key="11">
    <source>
        <dbReference type="Proteomes" id="UP000007797"/>
    </source>
</evidence>
<evidence type="ECO:0000256" key="1">
    <source>
        <dbReference type="ARBA" id="ARBA00000971"/>
    </source>
</evidence>
<dbReference type="PRINTS" id="PR00153">
    <property type="entry name" value="CSAPPISMRASE"/>
</dbReference>
<dbReference type="PROSITE" id="PS50082">
    <property type="entry name" value="WD_REPEATS_2"/>
    <property type="match status" value="1"/>
</dbReference>
<proteinExistence type="predicted"/>
<dbReference type="PROSITE" id="PS50072">
    <property type="entry name" value="CSA_PPIASE_2"/>
    <property type="match status" value="1"/>
</dbReference>
<dbReference type="STRING" id="1054147.F4QE90"/>
<dbReference type="FunFam" id="2.40.100.10:FF:000003">
    <property type="entry name" value="Peptidylprolyl isomerase domain and WD repeat-containing 1"/>
    <property type="match status" value="1"/>
</dbReference>
<name>F4QE90_CACFS</name>
<evidence type="ECO:0000256" key="5">
    <source>
        <dbReference type="ARBA" id="ARBA00023110"/>
    </source>
</evidence>
<dbReference type="InterPro" id="IPR036322">
    <property type="entry name" value="WD40_repeat_dom_sf"/>
</dbReference>
<dbReference type="InterPro" id="IPR002130">
    <property type="entry name" value="Cyclophilin-type_PPIase_dom"/>
</dbReference>
<evidence type="ECO:0000256" key="2">
    <source>
        <dbReference type="ARBA" id="ARBA00013194"/>
    </source>
</evidence>
<evidence type="ECO:0000256" key="8">
    <source>
        <dbReference type="SAM" id="MobiDB-lite"/>
    </source>
</evidence>